<evidence type="ECO:0000313" key="6">
    <source>
        <dbReference type="RefSeq" id="XP_015524793.1"/>
    </source>
</evidence>
<dbReference type="Proteomes" id="UP000829291">
    <property type="component" value="Chromosome 1"/>
</dbReference>
<evidence type="ECO:0000256" key="2">
    <source>
        <dbReference type="ARBA" id="ARBA00022801"/>
    </source>
</evidence>
<evidence type="ECO:0000256" key="1">
    <source>
        <dbReference type="ARBA" id="ARBA00022722"/>
    </source>
</evidence>
<dbReference type="InterPro" id="IPR036397">
    <property type="entry name" value="RNaseH_sf"/>
</dbReference>
<evidence type="ECO:0000256" key="3">
    <source>
        <dbReference type="ARBA" id="ARBA00022839"/>
    </source>
</evidence>
<dbReference type="SUPFAM" id="SSF53098">
    <property type="entry name" value="Ribonuclease H-like"/>
    <property type="match status" value="1"/>
</dbReference>
<dbReference type="FunCoup" id="A0A6J0CDI7">
    <property type="interactions" value="1632"/>
</dbReference>
<dbReference type="GO" id="GO:0003676">
    <property type="term" value="F:nucleic acid binding"/>
    <property type="evidence" value="ECO:0007669"/>
    <property type="project" value="InterPro"/>
</dbReference>
<dbReference type="GeneID" id="107227975"/>
<feature type="domain" description="Exonuclease" evidence="4">
    <location>
        <begin position="56"/>
        <end position="130"/>
    </location>
</feature>
<dbReference type="PANTHER" id="PTHR23044">
    <property type="entry name" value="3'-5' EXONUCLEASE ERI1-RELATED"/>
    <property type="match status" value="1"/>
</dbReference>
<dbReference type="InterPro" id="IPR051274">
    <property type="entry name" value="3-5_Exoribonuclease"/>
</dbReference>
<dbReference type="KEGG" id="nlo:107227975"/>
<keyword evidence="2" id="KW-0378">Hydrolase</keyword>
<dbReference type="Gene3D" id="3.30.420.10">
    <property type="entry name" value="Ribonuclease H-like superfamily/Ribonuclease H"/>
    <property type="match status" value="1"/>
</dbReference>
<dbReference type="CDD" id="cd06133">
    <property type="entry name" value="ERI-1_3'hExo_like"/>
    <property type="match status" value="1"/>
</dbReference>
<organism evidence="6">
    <name type="scientific">Neodiprion lecontei</name>
    <name type="common">Redheaded pine sawfly</name>
    <dbReference type="NCBI Taxonomy" id="441921"/>
    <lineage>
        <taxon>Eukaryota</taxon>
        <taxon>Metazoa</taxon>
        <taxon>Ecdysozoa</taxon>
        <taxon>Arthropoda</taxon>
        <taxon>Hexapoda</taxon>
        <taxon>Insecta</taxon>
        <taxon>Pterygota</taxon>
        <taxon>Neoptera</taxon>
        <taxon>Endopterygota</taxon>
        <taxon>Hymenoptera</taxon>
        <taxon>Tenthredinoidea</taxon>
        <taxon>Diprionidae</taxon>
        <taxon>Diprioninae</taxon>
        <taxon>Neodiprion</taxon>
    </lineage>
</organism>
<reference evidence="6" key="1">
    <citation type="submission" date="2025-08" db="UniProtKB">
        <authorList>
            <consortium name="RefSeq"/>
        </authorList>
    </citation>
    <scope>IDENTIFICATION</scope>
    <source>
        <tissue evidence="6">Thorax and Abdomen</tissue>
    </source>
</reference>
<dbReference type="RefSeq" id="XP_015524793.1">
    <property type="nucleotide sequence ID" value="XM_015669307.2"/>
</dbReference>
<gene>
    <name evidence="6" type="primary">LOC107227975</name>
</gene>
<protein>
    <submittedName>
        <fullName evidence="6">ERI1 exoribonuclease 2-like</fullName>
    </submittedName>
</protein>
<keyword evidence="1" id="KW-0540">Nuclease</keyword>
<dbReference type="GO" id="GO:0000175">
    <property type="term" value="F:3'-5'-RNA exonuclease activity"/>
    <property type="evidence" value="ECO:0007669"/>
    <property type="project" value="InterPro"/>
</dbReference>
<dbReference type="InParanoid" id="A0A6J0CDI7"/>
<keyword evidence="5" id="KW-1185">Reference proteome</keyword>
<proteinExistence type="predicted"/>
<dbReference type="AlphaFoldDB" id="A0A6J0CDI7"/>
<dbReference type="Pfam" id="PF00929">
    <property type="entry name" value="RNase_T"/>
    <property type="match status" value="1"/>
</dbReference>
<accession>A0A6J0CDI7</accession>
<evidence type="ECO:0000259" key="4">
    <source>
        <dbReference type="Pfam" id="PF00929"/>
    </source>
</evidence>
<dbReference type="InterPro" id="IPR047201">
    <property type="entry name" value="ERI-1_3'hExo-like"/>
</dbReference>
<dbReference type="InterPro" id="IPR013520">
    <property type="entry name" value="Ribonucl_H"/>
</dbReference>
<evidence type="ECO:0000313" key="5">
    <source>
        <dbReference type="Proteomes" id="UP000829291"/>
    </source>
</evidence>
<dbReference type="OrthoDB" id="448399at2759"/>
<name>A0A6J0CDI7_NEOLC</name>
<keyword evidence="3" id="KW-0269">Exonuclease</keyword>
<dbReference type="InterPro" id="IPR012337">
    <property type="entry name" value="RNaseH-like_sf"/>
</dbReference>
<sequence>MAEDRTESLARRLNLVERLVIPESAAGGSRNPEGPRHLIALKLLSTKTDESSTGTDGEVIDFAAVVVSLVTENIVAAFHQHVMPTEQPTLSSHCVQSTGVSQEAADNGVPLKTCLMLYSNWLVKLEKDVGLKLPSKQDPKNPVTIPVTWSDLDLGTCLPIEARRKRLVYVKHLSTWLDLRAIWIEHYNTLPRNMRDAMARMKLKWKEKEYLSLEYATNIANLALAMREKGCELKITSSV</sequence>
<dbReference type="PANTHER" id="PTHR23044:SF61">
    <property type="entry name" value="3'-5' EXORIBONUCLEASE 1-RELATED"/>
    <property type="match status" value="1"/>
</dbReference>